<dbReference type="Pfam" id="PF14938">
    <property type="entry name" value="SNAP"/>
    <property type="match status" value="1"/>
</dbReference>
<evidence type="ECO:0000256" key="4">
    <source>
        <dbReference type="ARBA" id="ARBA00022892"/>
    </source>
</evidence>
<comment type="subcellular location">
    <subcellularLocation>
        <location evidence="1">Membrane</location>
        <topology evidence="1">Peripheral membrane protein</topology>
    </subcellularLocation>
</comment>
<accession>A0A150G129</accession>
<evidence type="ECO:0000313" key="10">
    <source>
        <dbReference type="EMBL" id="KXZ43559.1"/>
    </source>
</evidence>
<dbReference type="OrthoDB" id="9984275at2759"/>
<comment type="caution">
    <text evidence="10">The sequence shown here is derived from an EMBL/GenBank/DDBJ whole genome shotgun (WGS) entry which is preliminary data.</text>
</comment>
<proteinExistence type="inferred from homology"/>
<evidence type="ECO:0000256" key="7">
    <source>
        <dbReference type="ARBA" id="ARBA00040047"/>
    </source>
</evidence>
<keyword evidence="11" id="KW-1185">Reference proteome</keyword>
<comment type="similarity">
    <text evidence="2">Belongs to the SNAP family.</text>
</comment>
<keyword evidence="3" id="KW-0813">Transport</keyword>
<dbReference type="EMBL" id="LSYV01000088">
    <property type="protein sequence ID" value="KXZ43559.1"/>
    <property type="molecule type" value="Genomic_DNA"/>
</dbReference>
<dbReference type="GO" id="GO:0006886">
    <property type="term" value="P:intracellular protein transport"/>
    <property type="evidence" value="ECO:0007669"/>
    <property type="project" value="InterPro"/>
</dbReference>
<reference evidence="11" key="1">
    <citation type="journal article" date="2016" name="Nat. Commun.">
        <title>The Gonium pectorale genome demonstrates co-option of cell cycle regulation during the evolution of multicellularity.</title>
        <authorList>
            <person name="Hanschen E.R."/>
            <person name="Marriage T.N."/>
            <person name="Ferris P.J."/>
            <person name="Hamaji T."/>
            <person name="Toyoda A."/>
            <person name="Fujiyama A."/>
            <person name="Neme R."/>
            <person name="Noguchi H."/>
            <person name="Minakuchi Y."/>
            <person name="Suzuki M."/>
            <person name="Kawai-Toyooka H."/>
            <person name="Smith D.R."/>
            <person name="Sparks H."/>
            <person name="Anderson J."/>
            <person name="Bakaric R."/>
            <person name="Luria V."/>
            <person name="Karger A."/>
            <person name="Kirschner M.W."/>
            <person name="Durand P.M."/>
            <person name="Michod R.E."/>
            <person name="Nozaki H."/>
            <person name="Olson B.J."/>
        </authorList>
    </citation>
    <scope>NUCLEOTIDE SEQUENCE [LARGE SCALE GENOMIC DNA]</scope>
    <source>
        <strain evidence="11">NIES-2863</strain>
    </source>
</reference>
<protein>
    <recommendedName>
        <fullName evidence="7">Gamma-soluble NSF attachment protein</fullName>
    </recommendedName>
    <alternativeName>
        <fullName evidence="8">N-ethylmaleimide-sensitive factor attachment protein gamma</fullName>
    </alternativeName>
</protein>
<evidence type="ECO:0000313" key="11">
    <source>
        <dbReference type="Proteomes" id="UP000075714"/>
    </source>
</evidence>
<feature type="compositionally biased region" description="Basic and acidic residues" evidence="9">
    <location>
        <begin position="323"/>
        <end position="332"/>
    </location>
</feature>
<dbReference type="SUPFAM" id="SSF48452">
    <property type="entry name" value="TPR-like"/>
    <property type="match status" value="1"/>
</dbReference>
<dbReference type="Gene3D" id="1.25.40.10">
    <property type="entry name" value="Tetratricopeptide repeat domain"/>
    <property type="match status" value="1"/>
</dbReference>
<dbReference type="Proteomes" id="UP000075714">
    <property type="component" value="Unassembled WGS sequence"/>
</dbReference>
<organism evidence="10 11">
    <name type="scientific">Gonium pectorale</name>
    <name type="common">Green alga</name>
    <dbReference type="NCBI Taxonomy" id="33097"/>
    <lineage>
        <taxon>Eukaryota</taxon>
        <taxon>Viridiplantae</taxon>
        <taxon>Chlorophyta</taxon>
        <taxon>core chlorophytes</taxon>
        <taxon>Chlorophyceae</taxon>
        <taxon>CS clade</taxon>
        <taxon>Chlamydomonadales</taxon>
        <taxon>Volvocaceae</taxon>
        <taxon>Gonium</taxon>
    </lineage>
</organism>
<dbReference type="GO" id="GO:0005774">
    <property type="term" value="C:vacuolar membrane"/>
    <property type="evidence" value="ECO:0007669"/>
    <property type="project" value="TreeGrafter"/>
</dbReference>
<keyword evidence="6" id="KW-0472">Membrane</keyword>
<keyword evidence="4" id="KW-0931">ER-Golgi transport</keyword>
<dbReference type="InterPro" id="IPR000744">
    <property type="entry name" value="NSF_attach"/>
</dbReference>
<dbReference type="GO" id="GO:0016192">
    <property type="term" value="P:vesicle-mediated transport"/>
    <property type="evidence" value="ECO:0007669"/>
    <property type="project" value="UniProtKB-KW"/>
</dbReference>
<dbReference type="GO" id="GO:0031201">
    <property type="term" value="C:SNARE complex"/>
    <property type="evidence" value="ECO:0007669"/>
    <property type="project" value="TreeGrafter"/>
</dbReference>
<dbReference type="GO" id="GO:0005483">
    <property type="term" value="F:soluble NSF attachment protein activity"/>
    <property type="evidence" value="ECO:0007669"/>
    <property type="project" value="TreeGrafter"/>
</dbReference>
<sequence length="332" mass="36458">MKVMNKDKKVEMEKEAKELLKKAKGLAGPSLLELRFKPDWEAAAPLLDRAALLYKQSGCLDKALDAYERAAYAQERLGSSWHAGKHYEVLAELCRTAPEPRLADSARYYKMAADSYMECGKPTTAGECLTRGARVLEEGCPEEASRLYFDALDVYESSEREAYSADAFRYAAAFLVKAGRWEDAVGVLMRFGAVSDKMGARHSQNKAYLGAVVVWLWAGDAARAWASFQDAMAVEAFAASEEAFAADALFEAYRENDPDAVARVVASKPLFKHLDHAVGRLAARLPNPASRLRRMARKLDKLMAAAAGDGEGEEWEEGGGEEGGGRARDELL</sequence>
<name>A0A150G129_GONPE</name>
<keyword evidence="5" id="KW-0653">Protein transport</keyword>
<dbReference type="STRING" id="33097.A0A150G129"/>
<feature type="region of interest" description="Disordered" evidence="9">
    <location>
        <begin position="305"/>
        <end position="332"/>
    </location>
</feature>
<dbReference type="InterPro" id="IPR011990">
    <property type="entry name" value="TPR-like_helical_dom_sf"/>
</dbReference>
<gene>
    <name evidence="10" type="ORF">GPECTOR_87g421</name>
</gene>
<evidence type="ECO:0000256" key="3">
    <source>
        <dbReference type="ARBA" id="ARBA00022448"/>
    </source>
</evidence>
<evidence type="ECO:0000256" key="2">
    <source>
        <dbReference type="ARBA" id="ARBA00010050"/>
    </source>
</evidence>
<evidence type="ECO:0000256" key="9">
    <source>
        <dbReference type="SAM" id="MobiDB-lite"/>
    </source>
</evidence>
<feature type="compositionally biased region" description="Acidic residues" evidence="9">
    <location>
        <begin position="310"/>
        <end position="320"/>
    </location>
</feature>
<dbReference type="GO" id="GO:0019905">
    <property type="term" value="F:syntaxin binding"/>
    <property type="evidence" value="ECO:0007669"/>
    <property type="project" value="TreeGrafter"/>
</dbReference>
<dbReference type="PANTHER" id="PTHR13768:SF2">
    <property type="entry name" value="GAMMA-SOLUBLE NSF ATTACHMENT PROTEIN"/>
    <property type="match status" value="1"/>
</dbReference>
<evidence type="ECO:0000256" key="6">
    <source>
        <dbReference type="ARBA" id="ARBA00023136"/>
    </source>
</evidence>
<evidence type="ECO:0000256" key="5">
    <source>
        <dbReference type="ARBA" id="ARBA00022927"/>
    </source>
</evidence>
<dbReference type="AlphaFoldDB" id="A0A150G129"/>
<evidence type="ECO:0000256" key="1">
    <source>
        <dbReference type="ARBA" id="ARBA00004170"/>
    </source>
</evidence>
<evidence type="ECO:0000256" key="8">
    <source>
        <dbReference type="ARBA" id="ARBA00042485"/>
    </source>
</evidence>
<dbReference type="PANTHER" id="PTHR13768">
    <property type="entry name" value="SOLUBLE NSF ATTACHMENT PROTEIN SNAP"/>
    <property type="match status" value="1"/>
</dbReference>